<keyword evidence="2 5" id="KW-0812">Transmembrane</keyword>
<proteinExistence type="predicted"/>
<evidence type="ECO:0000256" key="1">
    <source>
        <dbReference type="ARBA" id="ARBA00004141"/>
    </source>
</evidence>
<reference evidence="6 7" key="1">
    <citation type="journal article" date="2023" name="IMA Fungus">
        <title>Comparative genomic study of the Penicillium genus elucidates a diverse pangenome and 15 lateral gene transfer events.</title>
        <authorList>
            <person name="Petersen C."/>
            <person name="Sorensen T."/>
            <person name="Nielsen M.R."/>
            <person name="Sondergaard T.E."/>
            <person name="Sorensen J.L."/>
            <person name="Fitzpatrick D.A."/>
            <person name="Frisvad J.C."/>
            <person name="Nielsen K.L."/>
        </authorList>
    </citation>
    <scope>NUCLEOTIDE SEQUENCE [LARGE SCALE GENOMIC DNA]</scope>
    <source>
        <strain evidence="6 7">IBT 29057</strain>
    </source>
</reference>
<evidence type="ECO:0000256" key="5">
    <source>
        <dbReference type="SAM" id="Phobius"/>
    </source>
</evidence>
<feature type="transmembrane region" description="Helical" evidence="5">
    <location>
        <begin position="141"/>
        <end position="161"/>
    </location>
</feature>
<dbReference type="Proteomes" id="UP001216150">
    <property type="component" value="Unassembled WGS sequence"/>
</dbReference>
<organism evidence="6 7">
    <name type="scientific">Penicillium hetheringtonii</name>
    <dbReference type="NCBI Taxonomy" id="911720"/>
    <lineage>
        <taxon>Eukaryota</taxon>
        <taxon>Fungi</taxon>
        <taxon>Dikarya</taxon>
        <taxon>Ascomycota</taxon>
        <taxon>Pezizomycotina</taxon>
        <taxon>Eurotiomycetes</taxon>
        <taxon>Eurotiomycetidae</taxon>
        <taxon>Eurotiales</taxon>
        <taxon>Aspergillaceae</taxon>
        <taxon>Penicillium</taxon>
    </lineage>
</organism>
<dbReference type="InterPro" id="IPR005829">
    <property type="entry name" value="Sugar_transporter_CS"/>
</dbReference>
<feature type="transmembrane region" description="Helical" evidence="5">
    <location>
        <begin position="167"/>
        <end position="185"/>
    </location>
</feature>
<evidence type="ECO:0000256" key="2">
    <source>
        <dbReference type="ARBA" id="ARBA00022692"/>
    </source>
</evidence>
<keyword evidence="3 5" id="KW-1133">Transmembrane helix</keyword>
<dbReference type="PANTHER" id="PTHR23502">
    <property type="entry name" value="MAJOR FACILITATOR SUPERFAMILY"/>
    <property type="match status" value="1"/>
</dbReference>
<accession>A0AAD6DGL0</accession>
<evidence type="ECO:0000313" key="6">
    <source>
        <dbReference type="EMBL" id="KAJ5580710.1"/>
    </source>
</evidence>
<keyword evidence="4 5" id="KW-0472">Membrane</keyword>
<evidence type="ECO:0000313" key="7">
    <source>
        <dbReference type="Proteomes" id="UP001216150"/>
    </source>
</evidence>
<sequence>MEKGTGQHVEMVDDDLSKSQIEELAEAAKVMGTVKLTEDSIIYIPTPSADPQDPLNMALWQKTVVLVVISTFGRRITLLLFTLVVILGAVLSAVSKTYEWHLAARMILGLSAGQSEALVPMITQEIFFLHERGNCLMVQQAIQVLLTTVWCLFASPIAAAITPQGWYLLAAGLAGLQFLVALVLLPETKYDRDLSAYQENVPSDTSTEVIDVDKDAPVKPKVTLCKEKPPLDYVNFAPRTWKSDMRLWIGKPEWHKAIEVLKVIE</sequence>
<name>A0AAD6DGL0_9EURO</name>
<evidence type="ECO:0000256" key="4">
    <source>
        <dbReference type="ARBA" id="ARBA00023136"/>
    </source>
</evidence>
<dbReference type="InterPro" id="IPR005828">
    <property type="entry name" value="MFS_sugar_transport-like"/>
</dbReference>
<feature type="transmembrane region" description="Helical" evidence="5">
    <location>
        <begin position="76"/>
        <end position="94"/>
    </location>
</feature>
<dbReference type="PANTHER" id="PTHR23502:SF164">
    <property type="entry name" value="MAJOR FACILITATOR SUPERFAMILY (MFS) PROFILE DOMAIN-CONTAINING PROTEIN"/>
    <property type="match status" value="1"/>
</dbReference>
<dbReference type="InterPro" id="IPR036259">
    <property type="entry name" value="MFS_trans_sf"/>
</dbReference>
<comment type="caution">
    <text evidence="6">The sequence shown here is derived from an EMBL/GenBank/DDBJ whole genome shotgun (WGS) entry which is preliminary data.</text>
</comment>
<dbReference type="Gene3D" id="1.20.1250.20">
    <property type="entry name" value="MFS general substrate transporter like domains"/>
    <property type="match status" value="1"/>
</dbReference>
<protein>
    <recommendedName>
        <fullName evidence="8">Major facilitator superfamily (MFS) profile domain-containing protein</fullName>
    </recommendedName>
</protein>
<dbReference type="EMBL" id="JAQJAC010000006">
    <property type="protein sequence ID" value="KAJ5580710.1"/>
    <property type="molecule type" value="Genomic_DNA"/>
</dbReference>
<dbReference type="Pfam" id="PF00083">
    <property type="entry name" value="Sugar_tr"/>
    <property type="match status" value="1"/>
</dbReference>
<comment type="subcellular location">
    <subcellularLocation>
        <location evidence="1">Membrane</location>
        <topology evidence="1">Multi-pass membrane protein</topology>
    </subcellularLocation>
</comment>
<gene>
    <name evidence="6" type="ORF">N7450_007011</name>
</gene>
<dbReference type="PROSITE" id="PS00217">
    <property type="entry name" value="SUGAR_TRANSPORT_2"/>
    <property type="match status" value="1"/>
</dbReference>
<dbReference type="GO" id="GO:0022857">
    <property type="term" value="F:transmembrane transporter activity"/>
    <property type="evidence" value="ECO:0007669"/>
    <property type="project" value="InterPro"/>
</dbReference>
<evidence type="ECO:0008006" key="8">
    <source>
        <dbReference type="Google" id="ProtNLM"/>
    </source>
</evidence>
<dbReference type="AlphaFoldDB" id="A0AAD6DGL0"/>
<keyword evidence="7" id="KW-1185">Reference proteome</keyword>
<dbReference type="GO" id="GO:0005886">
    <property type="term" value="C:plasma membrane"/>
    <property type="evidence" value="ECO:0007669"/>
    <property type="project" value="TreeGrafter"/>
</dbReference>
<dbReference type="SUPFAM" id="SSF103473">
    <property type="entry name" value="MFS general substrate transporter"/>
    <property type="match status" value="1"/>
</dbReference>
<evidence type="ECO:0000256" key="3">
    <source>
        <dbReference type="ARBA" id="ARBA00022989"/>
    </source>
</evidence>